<feature type="transmembrane region" description="Helical" evidence="1">
    <location>
        <begin position="148"/>
        <end position="167"/>
    </location>
</feature>
<comment type="caution">
    <text evidence="2">The sequence shown here is derived from an EMBL/GenBank/DDBJ whole genome shotgun (WGS) entry which is preliminary data.</text>
</comment>
<organism evidence="2 3">
    <name type="scientific">Anaeromonas frigoriresistens</name>
    <dbReference type="NCBI Taxonomy" id="2683708"/>
    <lineage>
        <taxon>Bacteria</taxon>
        <taxon>Bacillati</taxon>
        <taxon>Bacillota</taxon>
        <taxon>Tissierellia</taxon>
        <taxon>Tissierellales</taxon>
        <taxon>Thermohalobacteraceae</taxon>
        <taxon>Anaeromonas</taxon>
    </lineage>
</organism>
<keyword evidence="1" id="KW-0472">Membrane</keyword>
<feature type="transmembrane region" description="Helical" evidence="1">
    <location>
        <begin position="119"/>
        <end position="136"/>
    </location>
</feature>
<name>A0A942UVP3_9FIRM</name>
<feature type="transmembrane region" description="Helical" evidence="1">
    <location>
        <begin position="89"/>
        <end position="112"/>
    </location>
</feature>
<evidence type="ECO:0000256" key="1">
    <source>
        <dbReference type="SAM" id="Phobius"/>
    </source>
</evidence>
<keyword evidence="1" id="KW-0812">Transmembrane</keyword>
<feature type="transmembrane region" description="Helical" evidence="1">
    <location>
        <begin position="12"/>
        <end position="36"/>
    </location>
</feature>
<reference evidence="2" key="1">
    <citation type="submission" date="2019-12" db="EMBL/GenBank/DDBJ databases">
        <title>Clostridiaceae gen. nov. sp. nov., isolated from sediment in Xinjiang, China.</title>
        <authorList>
            <person name="Zhang R."/>
        </authorList>
    </citation>
    <scope>NUCLEOTIDE SEQUENCE</scope>
    <source>
        <strain evidence="2">D2Q-11</strain>
    </source>
</reference>
<dbReference type="AlphaFoldDB" id="A0A942UVP3"/>
<keyword evidence="3" id="KW-1185">Reference proteome</keyword>
<protein>
    <submittedName>
        <fullName evidence="2">HXXEE domain-containing protein</fullName>
    </submittedName>
</protein>
<dbReference type="RefSeq" id="WP_203365218.1">
    <property type="nucleotide sequence ID" value="NZ_WSFT01000015.1"/>
</dbReference>
<evidence type="ECO:0000313" key="3">
    <source>
        <dbReference type="Proteomes" id="UP000724672"/>
    </source>
</evidence>
<accession>A0A942UVP3</accession>
<evidence type="ECO:0000313" key="2">
    <source>
        <dbReference type="EMBL" id="MBS4537286.1"/>
    </source>
</evidence>
<dbReference type="Proteomes" id="UP000724672">
    <property type="component" value="Unassembled WGS sequence"/>
</dbReference>
<dbReference type="EMBL" id="WSFT01000015">
    <property type="protein sequence ID" value="MBS4537286.1"/>
    <property type="molecule type" value="Genomic_DNA"/>
</dbReference>
<gene>
    <name evidence="2" type="ORF">GOQ27_02370</name>
</gene>
<feature type="transmembrane region" description="Helical" evidence="1">
    <location>
        <begin position="57"/>
        <end position="83"/>
    </location>
</feature>
<sequence>MFIFKEISINTLIWLLPIVFMLHDFEEIILIVPWLENNFDYIRKKAPNFLERRIDKFANISTSQFALAVFLEFILFIIATFMAVEYGKFIFLIVLNSFLLIHGIMHIITVVILKRYAPFIITTILLIFPYCPYLFFRLLASDLITFKTILISSLVGVVLIIPIILLLHKISEVLYKNFIKLIKGD</sequence>
<dbReference type="InterPro" id="IPR025671">
    <property type="entry name" value="HXXEE"/>
</dbReference>
<dbReference type="Pfam" id="PF13787">
    <property type="entry name" value="HXXEE"/>
    <property type="match status" value="1"/>
</dbReference>
<proteinExistence type="predicted"/>
<keyword evidence="1" id="KW-1133">Transmembrane helix</keyword>